<evidence type="ECO:0000256" key="1">
    <source>
        <dbReference type="ARBA" id="ARBA00009437"/>
    </source>
</evidence>
<dbReference type="SUPFAM" id="SSF53850">
    <property type="entry name" value="Periplasmic binding protein-like II"/>
    <property type="match status" value="1"/>
</dbReference>
<dbReference type="Gene3D" id="1.10.10.10">
    <property type="entry name" value="Winged helix-like DNA-binding domain superfamily/Winged helix DNA-binding domain"/>
    <property type="match status" value="1"/>
</dbReference>
<comment type="similarity">
    <text evidence="1">Belongs to the LysR transcriptional regulatory family.</text>
</comment>
<dbReference type="EMBL" id="CP065748">
    <property type="protein sequence ID" value="QPS84551.1"/>
    <property type="molecule type" value="Genomic_DNA"/>
</dbReference>
<keyword evidence="7" id="KW-1185">Reference proteome</keyword>
<sequence length="296" mass="33324">MDLRHMRYFLALAQEQSVSRAAERLHMAQPPLSRQMRQMEEDLGVELFVRTSRGIELTEAAHSLLRDVPNILELARLARERALRAGKGLLGDLDIGIFGSGVLNVIPRLIGSFHTQRPEVRIRLHNLTKGEQIQALREHRIQVGFHRLPPTEPDLAVRLVLREPMYVGMHEGHPLSTRAGISIRDLERQPMILYPNTPLAGLAQEVMAAFRREKVQIEVMQEVEDVTTCIALVSAGLGLCITPESGTMLRLPGVVFRPLRSRFLKDIELSCVHRRDDTSALLAAFMEVVRDYPGSA</sequence>
<keyword evidence="3" id="KW-0238">DNA-binding</keyword>
<dbReference type="PANTHER" id="PTHR30346">
    <property type="entry name" value="TRANSCRIPTIONAL DUAL REGULATOR HCAR-RELATED"/>
    <property type="match status" value="1"/>
</dbReference>
<dbReference type="Proteomes" id="UP000595064">
    <property type="component" value="Chromosome"/>
</dbReference>
<dbReference type="GO" id="GO:0032993">
    <property type="term" value="C:protein-DNA complex"/>
    <property type="evidence" value="ECO:0007669"/>
    <property type="project" value="TreeGrafter"/>
</dbReference>
<dbReference type="InterPro" id="IPR000847">
    <property type="entry name" value="LysR_HTH_N"/>
</dbReference>
<dbReference type="SUPFAM" id="SSF46785">
    <property type="entry name" value="Winged helix' DNA-binding domain"/>
    <property type="match status" value="1"/>
</dbReference>
<dbReference type="CDD" id="cd08446">
    <property type="entry name" value="PBP2_Chlorocatechol"/>
    <property type="match status" value="1"/>
</dbReference>
<evidence type="ECO:0000256" key="2">
    <source>
        <dbReference type="ARBA" id="ARBA00023015"/>
    </source>
</evidence>
<evidence type="ECO:0000259" key="5">
    <source>
        <dbReference type="PROSITE" id="PS50931"/>
    </source>
</evidence>
<dbReference type="InterPro" id="IPR036388">
    <property type="entry name" value="WH-like_DNA-bd_sf"/>
</dbReference>
<dbReference type="FunFam" id="1.10.10.10:FF:000001">
    <property type="entry name" value="LysR family transcriptional regulator"/>
    <property type="match status" value="1"/>
</dbReference>
<evidence type="ECO:0000256" key="3">
    <source>
        <dbReference type="ARBA" id="ARBA00023125"/>
    </source>
</evidence>
<dbReference type="Pfam" id="PF00126">
    <property type="entry name" value="HTH_1"/>
    <property type="match status" value="1"/>
</dbReference>
<evidence type="ECO:0000256" key="4">
    <source>
        <dbReference type="ARBA" id="ARBA00023163"/>
    </source>
</evidence>
<proteinExistence type="inferred from homology"/>
<evidence type="ECO:0000313" key="7">
    <source>
        <dbReference type="Proteomes" id="UP000595064"/>
    </source>
</evidence>
<dbReference type="InterPro" id="IPR005119">
    <property type="entry name" value="LysR_subst-bd"/>
</dbReference>
<feature type="domain" description="HTH lysR-type" evidence="5">
    <location>
        <begin position="1"/>
        <end position="58"/>
    </location>
</feature>
<keyword evidence="2" id="KW-0805">Transcription regulation</keyword>
<name>A0A7T2YZH1_9BURK</name>
<protein>
    <submittedName>
        <fullName evidence="6">LysR family transcriptional regulator</fullName>
    </submittedName>
</protein>
<gene>
    <name evidence="6" type="ORF">I6G47_07795</name>
</gene>
<accession>A0A7T2YZH1</accession>
<dbReference type="PRINTS" id="PR00039">
    <property type="entry name" value="HTHLYSR"/>
</dbReference>
<dbReference type="RefSeq" id="WP_016448125.1">
    <property type="nucleotide sequence ID" value="NZ_CP065748.1"/>
</dbReference>
<dbReference type="GO" id="GO:0003700">
    <property type="term" value="F:DNA-binding transcription factor activity"/>
    <property type="evidence" value="ECO:0007669"/>
    <property type="project" value="InterPro"/>
</dbReference>
<keyword evidence="4" id="KW-0804">Transcription</keyword>
<dbReference type="KEGG" id="dla:I6G47_07795"/>
<dbReference type="AlphaFoldDB" id="A0A7T2YZH1"/>
<reference evidence="6 7" key="1">
    <citation type="submission" date="2020-12" db="EMBL/GenBank/DDBJ databases">
        <title>FDA dAtabase for Regulatory Grade micrObial Sequences (FDA-ARGOS): Supporting development and validation of Infectious Disease Dx tests.</title>
        <authorList>
            <person name="Sproer C."/>
            <person name="Gronow S."/>
            <person name="Severitt S."/>
            <person name="Schroder I."/>
            <person name="Tallon L."/>
            <person name="Sadzewicz L."/>
            <person name="Zhao X."/>
            <person name="Boylan J."/>
            <person name="Ott S."/>
            <person name="Bowen H."/>
            <person name="Vavikolanu K."/>
            <person name="Mehta A."/>
            <person name="Aluvathingal J."/>
            <person name="Nadendla S."/>
            <person name="Lowell S."/>
            <person name="Myers T."/>
            <person name="Yan Y."/>
            <person name="Sichtig H."/>
        </authorList>
    </citation>
    <scope>NUCLEOTIDE SEQUENCE [LARGE SCALE GENOMIC DNA]</scope>
    <source>
        <strain evidence="6 7">FDAARGOS_890</strain>
    </source>
</reference>
<dbReference type="Pfam" id="PF03466">
    <property type="entry name" value="LysR_substrate"/>
    <property type="match status" value="1"/>
</dbReference>
<organism evidence="6 7">
    <name type="scientific">Delftia lacustris</name>
    <dbReference type="NCBI Taxonomy" id="558537"/>
    <lineage>
        <taxon>Bacteria</taxon>
        <taxon>Pseudomonadati</taxon>
        <taxon>Pseudomonadota</taxon>
        <taxon>Betaproteobacteria</taxon>
        <taxon>Burkholderiales</taxon>
        <taxon>Comamonadaceae</taxon>
        <taxon>Delftia</taxon>
    </lineage>
</organism>
<evidence type="ECO:0000313" key="6">
    <source>
        <dbReference type="EMBL" id="QPS84551.1"/>
    </source>
</evidence>
<dbReference type="GO" id="GO:0003677">
    <property type="term" value="F:DNA binding"/>
    <property type="evidence" value="ECO:0007669"/>
    <property type="project" value="UniProtKB-KW"/>
</dbReference>
<dbReference type="PROSITE" id="PS50931">
    <property type="entry name" value="HTH_LYSR"/>
    <property type="match status" value="1"/>
</dbReference>
<dbReference type="Gene3D" id="3.40.190.10">
    <property type="entry name" value="Periplasmic binding protein-like II"/>
    <property type="match status" value="2"/>
</dbReference>
<dbReference type="PANTHER" id="PTHR30346:SF0">
    <property type="entry name" value="HCA OPERON TRANSCRIPTIONAL ACTIVATOR HCAR"/>
    <property type="match status" value="1"/>
</dbReference>
<dbReference type="InterPro" id="IPR036390">
    <property type="entry name" value="WH_DNA-bd_sf"/>
</dbReference>